<name>A0A3N9X9G8_9ACTN</name>
<dbReference type="AlphaFoldDB" id="A0A3N9X9G8"/>
<organism evidence="3 4">
    <name type="scientific">Micromonospora arida</name>
    <dbReference type="NCBI Taxonomy" id="2203715"/>
    <lineage>
        <taxon>Bacteria</taxon>
        <taxon>Bacillati</taxon>
        <taxon>Actinomycetota</taxon>
        <taxon>Actinomycetes</taxon>
        <taxon>Micromonosporales</taxon>
        <taxon>Micromonosporaceae</taxon>
        <taxon>Micromonospora</taxon>
    </lineage>
</organism>
<dbReference type="SUPFAM" id="SSF55729">
    <property type="entry name" value="Acyl-CoA N-acyltransferases (Nat)"/>
    <property type="match status" value="1"/>
</dbReference>
<protein>
    <submittedName>
        <fullName evidence="3">GNAT family N-acetyltransferase</fullName>
    </submittedName>
</protein>
<dbReference type="PROSITE" id="PS51186">
    <property type="entry name" value="GNAT"/>
    <property type="match status" value="1"/>
</dbReference>
<feature type="domain" description="N-acetyltransferase" evidence="2">
    <location>
        <begin position="21"/>
        <end position="185"/>
    </location>
</feature>
<keyword evidence="4" id="KW-1185">Reference proteome</keyword>
<dbReference type="Pfam" id="PF13302">
    <property type="entry name" value="Acetyltransf_3"/>
    <property type="match status" value="1"/>
</dbReference>
<gene>
    <name evidence="3" type="ORF">DLJ58_28745</name>
</gene>
<dbReference type="PANTHER" id="PTHR43610:SF1">
    <property type="entry name" value="N-ACETYLTRANSFERASE DOMAIN-CONTAINING PROTEIN"/>
    <property type="match status" value="1"/>
</dbReference>
<dbReference type="Gene3D" id="3.40.630.30">
    <property type="match status" value="1"/>
</dbReference>
<comment type="caution">
    <text evidence="3">The sequence shown here is derived from an EMBL/GenBank/DDBJ whole genome shotgun (WGS) entry which is preliminary data.</text>
</comment>
<evidence type="ECO:0000259" key="2">
    <source>
        <dbReference type="PROSITE" id="PS51186"/>
    </source>
</evidence>
<accession>A0A3N9X9G8</accession>
<sequence length="228" mass="25082">MPSDQATPDFSIKPTLTGERVILRPFVDDDLDTFRAAVADPEVARLTGSPADDVPDEERLRSWYGSRNAQTDRLDLAVVDRATGACVGEVVLNDWDPANRNCNFRTLLTAAGRDRGLGTEAVRLIVGHGFERLGLHRISLEVFAFNPRARRVYEKVGFVAEGVLRQVLSDGDDWVDATVMSILAPEWAEHRGRPSADDGRQPPHARCEPAATPLSCDVAERLPVLDGR</sequence>
<dbReference type="PANTHER" id="PTHR43610">
    <property type="entry name" value="BLL6696 PROTEIN"/>
    <property type="match status" value="1"/>
</dbReference>
<reference evidence="3 4" key="1">
    <citation type="submission" date="2018-05" db="EMBL/GenBank/DDBJ databases">
        <title>Micromonospora from Atacama Desert.</title>
        <authorList>
            <person name="Carro L."/>
            <person name="Goodfellow M."/>
            <person name="Klenk H.-P."/>
        </authorList>
    </citation>
    <scope>NUCLEOTIDE SEQUENCE [LARGE SCALE GENOMIC DNA]</scope>
    <source>
        <strain evidence="3 4">LB32</strain>
    </source>
</reference>
<dbReference type="GO" id="GO:0016747">
    <property type="term" value="F:acyltransferase activity, transferring groups other than amino-acyl groups"/>
    <property type="evidence" value="ECO:0007669"/>
    <property type="project" value="InterPro"/>
</dbReference>
<keyword evidence="3" id="KW-0808">Transferase</keyword>
<dbReference type="OrthoDB" id="9814648at2"/>
<evidence type="ECO:0000256" key="1">
    <source>
        <dbReference type="SAM" id="MobiDB-lite"/>
    </source>
</evidence>
<feature type="region of interest" description="Disordered" evidence="1">
    <location>
        <begin position="190"/>
        <end position="212"/>
    </location>
</feature>
<dbReference type="RefSeq" id="WP_124860977.1">
    <property type="nucleotide sequence ID" value="NZ_JBEXYX010000009.1"/>
</dbReference>
<dbReference type="EMBL" id="QGSY01000282">
    <property type="protein sequence ID" value="RQX04043.1"/>
    <property type="molecule type" value="Genomic_DNA"/>
</dbReference>
<dbReference type="Proteomes" id="UP000266889">
    <property type="component" value="Unassembled WGS sequence"/>
</dbReference>
<dbReference type="InterPro" id="IPR000182">
    <property type="entry name" value="GNAT_dom"/>
</dbReference>
<proteinExistence type="predicted"/>
<evidence type="ECO:0000313" key="3">
    <source>
        <dbReference type="EMBL" id="RQX04043.1"/>
    </source>
</evidence>
<evidence type="ECO:0000313" key="4">
    <source>
        <dbReference type="Proteomes" id="UP000266889"/>
    </source>
</evidence>
<feature type="compositionally biased region" description="Basic and acidic residues" evidence="1">
    <location>
        <begin position="190"/>
        <end position="207"/>
    </location>
</feature>
<dbReference type="InterPro" id="IPR016181">
    <property type="entry name" value="Acyl_CoA_acyltransferase"/>
</dbReference>